<proteinExistence type="predicted"/>
<evidence type="ECO:0000313" key="1">
    <source>
        <dbReference type="EMBL" id="CAK9250431.1"/>
    </source>
</evidence>
<sequence length="580" mass="64362">MQEKVWKRWVKALNLSGSEGLSQAGKALEKTGSFISRNLGLTDPSLKNIGAASTAVPPQEPPKRGGLPTYGLTDPSLKNIGAASTAGAAAGASQEGGLPTYAEIPAVLLAFMLGGKAGGQGDKLLKPLLEKVPGLEKFIQKQNYQELAQQINPEAVGDLLKTSLLEKETEFLTKKTLSELSPELQKKLKETPQLLNDDEINLVLKKGMDDYQNFVKGLEQEYGIHLTTGEFTGAPKIVAKEDALANKPDIETFDTFTKNRRSKIVRRLEKIKHDLSAQETDKTKLGETITHEVDKVYKDARDLRSKNWERNFGEVVEESIIPIPAYVAKLKEFSQLNPDTLGNEVAIREANKKLKEGIQYARDGNTSSQISPKRVNEILVGHNEDLMRFPDKTFSRKQIGDLKAALESDLEAAAQNAPTADVAQRIQKARTGYKEDSQLIDQIDDSLLFSKIDKGDLSVPEKVTKALENMEPSQIKLTLNALKRSENYGDIIPEVQKYTLEQALKAATKNGVENFNPRLFLQHLPEKGTFDSLFEGTQAYKEIKDISVLLKRMWKSEPTRGNSKTAQRLQQTEGILRRVL</sequence>
<gene>
    <name evidence="1" type="ORF">CSSPJE1EN1_LOCUS25809</name>
</gene>
<dbReference type="Proteomes" id="UP001497444">
    <property type="component" value="Unassembled WGS sequence"/>
</dbReference>
<protein>
    <submittedName>
        <fullName evidence="1">Uncharacterized protein</fullName>
    </submittedName>
</protein>
<organism evidence="1 2">
    <name type="scientific">Sphagnum jensenii</name>
    <dbReference type="NCBI Taxonomy" id="128206"/>
    <lineage>
        <taxon>Eukaryota</taxon>
        <taxon>Viridiplantae</taxon>
        <taxon>Streptophyta</taxon>
        <taxon>Embryophyta</taxon>
        <taxon>Bryophyta</taxon>
        <taxon>Sphagnophytina</taxon>
        <taxon>Sphagnopsida</taxon>
        <taxon>Sphagnales</taxon>
        <taxon>Sphagnaceae</taxon>
        <taxon>Sphagnum</taxon>
    </lineage>
</organism>
<evidence type="ECO:0000313" key="2">
    <source>
        <dbReference type="Proteomes" id="UP001497444"/>
    </source>
</evidence>
<dbReference type="EMBL" id="CAXAQS010000168">
    <property type="protein sequence ID" value="CAK9250431.1"/>
    <property type="molecule type" value="Genomic_DNA"/>
</dbReference>
<comment type="caution">
    <text evidence="1">The sequence shown here is derived from an EMBL/GenBank/DDBJ whole genome shotgun (WGS) entry which is preliminary data.</text>
</comment>
<name>A0ABP0V7M4_9BRYO</name>
<keyword evidence="2" id="KW-1185">Reference proteome</keyword>
<reference evidence="1" key="1">
    <citation type="submission" date="2024-02" db="EMBL/GenBank/DDBJ databases">
        <authorList>
            <consortium name="ELIXIR-Norway"/>
            <consortium name="Elixir Norway"/>
        </authorList>
    </citation>
    <scope>NUCLEOTIDE SEQUENCE</scope>
</reference>
<accession>A0ABP0V7M4</accession>